<dbReference type="Gene3D" id="3.40.50.300">
    <property type="entry name" value="P-loop containing nucleotide triphosphate hydrolases"/>
    <property type="match status" value="2"/>
</dbReference>
<dbReference type="FunFam" id="3.40.50.300:FF:000356">
    <property type="entry name" value="DNA repair protein RecN"/>
    <property type="match status" value="1"/>
</dbReference>
<sequence length="553" mass="60759">MLTTLNLKDFVIVDQLSLDLSSGFTVLTGETGAGKSILIDAIQLIRGGRGDADLVRQGCERANIIAEFSLGDASRHWLEENDLLETGAGSVLVRRAIDRSGRSRAWINGISVTLSQLRELGDTLTDIQGQHAHQLLLKSQCQLKLLDAYADDAAILSEVKNAHAEWSAAARRLEEATSGADIRTARIEQLNWLLEDLDALSPKKGEWEELNQEHSRLAHAVSITEGLNESIEWLTQGENAAGDLVTKAQMRVESLSEYDERLKNISETLTTAAELIDDAAGDLENILDRTDTDGARFEKVDRRVSRYFNLARKYRTEPEMLYELEAESRKRLEELRGEENLEALREAEALARKAYDAKAKLLTQARRSAAEKFSRAVTEEMQQLSMKGGRFEVALEACAPSEHGSEKCEFLMAGHPGVDVSPLAKVASGGELSRIGLAIFTLSSRNTTVPTLIFDEVDSGVGGATGEVVGRMMKKLGESRQVLCVTHLPQVAACGDHHLKVEKISDGFETVSYLKELFGQARVDEIARMLGGLLITQKTKVLAEEMVRAGEVS</sequence>
<dbReference type="RefSeq" id="WP_152158422.1">
    <property type="nucleotide sequence ID" value="NZ_WEHX01000038.1"/>
</dbReference>
<feature type="domain" description="RecF/RecN/SMC N-terminal" evidence="10">
    <location>
        <begin position="2"/>
        <end position="507"/>
    </location>
</feature>
<dbReference type="GO" id="GO:0006310">
    <property type="term" value="P:DNA recombination"/>
    <property type="evidence" value="ECO:0007669"/>
    <property type="project" value="InterPro"/>
</dbReference>
<evidence type="ECO:0000256" key="7">
    <source>
        <dbReference type="ARBA" id="ARBA00023204"/>
    </source>
</evidence>
<dbReference type="GO" id="GO:0043590">
    <property type="term" value="C:bacterial nucleoid"/>
    <property type="evidence" value="ECO:0007669"/>
    <property type="project" value="TreeGrafter"/>
</dbReference>
<evidence type="ECO:0000256" key="5">
    <source>
        <dbReference type="ARBA" id="ARBA00022763"/>
    </source>
</evidence>
<dbReference type="PANTHER" id="PTHR11059">
    <property type="entry name" value="DNA REPAIR PROTEIN RECN"/>
    <property type="match status" value="1"/>
</dbReference>
<evidence type="ECO:0000256" key="4">
    <source>
        <dbReference type="ARBA" id="ARBA00022741"/>
    </source>
</evidence>
<keyword evidence="4" id="KW-0547">Nucleotide-binding</keyword>
<dbReference type="AlphaFoldDB" id="A0A6I1EIQ9"/>
<evidence type="ECO:0000256" key="8">
    <source>
        <dbReference type="ARBA" id="ARBA00033408"/>
    </source>
</evidence>
<accession>A0A6I1EIQ9</accession>
<dbReference type="EMBL" id="WEHX01000038">
    <property type="protein sequence ID" value="KAB7659646.1"/>
    <property type="molecule type" value="Genomic_DNA"/>
</dbReference>
<evidence type="ECO:0000256" key="3">
    <source>
        <dbReference type="ARBA" id="ARBA00021315"/>
    </source>
</evidence>
<keyword evidence="6" id="KW-0067">ATP-binding</keyword>
<proteinExistence type="inferred from homology"/>
<dbReference type="PANTHER" id="PTHR11059:SF0">
    <property type="entry name" value="DNA REPAIR PROTEIN RECN"/>
    <property type="match status" value="1"/>
</dbReference>
<evidence type="ECO:0000256" key="6">
    <source>
        <dbReference type="ARBA" id="ARBA00022840"/>
    </source>
</evidence>
<comment type="caution">
    <text evidence="11">The sequence shown here is derived from an EMBL/GenBank/DDBJ whole genome shotgun (WGS) entry which is preliminary data.</text>
</comment>
<gene>
    <name evidence="11" type="primary">recN</name>
    <name evidence="11" type="ORF">GBM95_06820</name>
</gene>
<dbReference type="GO" id="GO:0006281">
    <property type="term" value="P:DNA repair"/>
    <property type="evidence" value="ECO:0007669"/>
    <property type="project" value="UniProtKB-KW"/>
</dbReference>
<comment type="similarity">
    <text evidence="2 9">Belongs to the RecN family.</text>
</comment>
<evidence type="ECO:0000256" key="1">
    <source>
        <dbReference type="ARBA" id="ARBA00003618"/>
    </source>
</evidence>
<dbReference type="Pfam" id="PF02463">
    <property type="entry name" value="SMC_N"/>
    <property type="match status" value="1"/>
</dbReference>
<dbReference type="OrthoDB" id="9806954at2"/>
<dbReference type="InterPro" id="IPR004604">
    <property type="entry name" value="DNA_recomb/repair_RecN"/>
</dbReference>
<evidence type="ECO:0000259" key="10">
    <source>
        <dbReference type="Pfam" id="PF02463"/>
    </source>
</evidence>
<dbReference type="NCBIfam" id="TIGR00634">
    <property type="entry name" value="recN"/>
    <property type="match status" value="1"/>
</dbReference>
<dbReference type="SUPFAM" id="SSF52540">
    <property type="entry name" value="P-loop containing nucleoside triphosphate hydrolases"/>
    <property type="match status" value="2"/>
</dbReference>
<dbReference type="InterPro" id="IPR003395">
    <property type="entry name" value="RecF/RecN/SMC_N"/>
</dbReference>
<comment type="function">
    <text evidence="1 9">May be involved in recombinational repair of damaged DNA.</text>
</comment>
<dbReference type="GO" id="GO:0009432">
    <property type="term" value="P:SOS response"/>
    <property type="evidence" value="ECO:0007669"/>
    <property type="project" value="UniProtKB-ARBA"/>
</dbReference>
<keyword evidence="7 9" id="KW-0234">DNA repair</keyword>
<evidence type="ECO:0000256" key="9">
    <source>
        <dbReference type="PIRNR" id="PIRNR003128"/>
    </source>
</evidence>
<evidence type="ECO:0000313" key="11">
    <source>
        <dbReference type="EMBL" id="KAB7659646.1"/>
    </source>
</evidence>
<evidence type="ECO:0000313" key="12">
    <source>
        <dbReference type="Proteomes" id="UP000430564"/>
    </source>
</evidence>
<organism evidence="11 12">
    <name type="scientific">Sutterella seckii</name>
    <dbReference type="NCBI Taxonomy" id="1944635"/>
    <lineage>
        <taxon>Bacteria</taxon>
        <taxon>Pseudomonadati</taxon>
        <taxon>Pseudomonadota</taxon>
        <taxon>Betaproteobacteria</taxon>
        <taxon>Burkholderiales</taxon>
        <taxon>Sutterellaceae</taxon>
        <taxon>Sutterella</taxon>
    </lineage>
</organism>
<protein>
    <recommendedName>
        <fullName evidence="3 9">DNA repair protein RecN</fullName>
    </recommendedName>
    <alternativeName>
        <fullName evidence="8 9">Recombination protein N</fullName>
    </alternativeName>
</protein>
<dbReference type="FunFam" id="3.40.50.300:FF:000319">
    <property type="entry name" value="DNA repair protein RecN"/>
    <property type="match status" value="1"/>
</dbReference>
<dbReference type="PIRSF" id="PIRSF003128">
    <property type="entry name" value="RecN"/>
    <property type="match status" value="1"/>
</dbReference>
<dbReference type="InterPro" id="IPR027417">
    <property type="entry name" value="P-loop_NTPase"/>
</dbReference>
<dbReference type="CDD" id="cd03241">
    <property type="entry name" value="ABC_RecN"/>
    <property type="match status" value="2"/>
</dbReference>
<name>A0A6I1EIQ9_9BURK</name>
<dbReference type="GO" id="GO:0005524">
    <property type="term" value="F:ATP binding"/>
    <property type="evidence" value="ECO:0007669"/>
    <property type="project" value="UniProtKB-KW"/>
</dbReference>
<dbReference type="NCBIfam" id="NF008121">
    <property type="entry name" value="PRK10869.1"/>
    <property type="match status" value="1"/>
</dbReference>
<dbReference type="Proteomes" id="UP000430564">
    <property type="component" value="Unassembled WGS sequence"/>
</dbReference>
<evidence type="ECO:0000256" key="2">
    <source>
        <dbReference type="ARBA" id="ARBA00009441"/>
    </source>
</evidence>
<keyword evidence="5 9" id="KW-0227">DNA damage</keyword>
<reference evidence="11 12" key="1">
    <citation type="submission" date="2019-10" db="EMBL/GenBank/DDBJ databases">
        <title>Genome diversity of Sutterella seckii.</title>
        <authorList>
            <person name="Chaplin A.V."/>
            <person name="Sokolova S.R."/>
            <person name="Mosin K.A."/>
            <person name="Ivanova E.L."/>
            <person name="Kochetkova T.O."/>
            <person name="Goltsov A.Y."/>
            <person name="Trofimov D.Y."/>
            <person name="Efimov B.A."/>
        </authorList>
    </citation>
    <scope>NUCLEOTIDE SEQUENCE [LARGE SCALE GENOMIC DNA]</scope>
    <source>
        <strain evidence="11 12">ASD393</strain>
    </source>
</reference>